<dbReference type="InterPro" id="IPR036157">
    <property type="entry name" value="dUTPase-like_sf"/>
</dbReference>
<dbReference type="GO" id="GO:0000287">
    <property type="term" value="F:magnesium ion binding"/>
    <property type="evidence" value="ECO:0007669"/>
    <property type="project" value="InterPro"/>
</dbReference>
<dbReference type="PANTHER" id="PTHR11241:SF0">
    <property type="entry name" value="DEOXYURIDINE 5'-TRIPHOSPHATE NUCLEOTIDOHYDROLASE"/>
    <property type="match status" value="1"/>
</dbReference>
<feature type="domain" description="dUTPase-like" evidence="6">
    <location>
        <begin position="77"/>
        <end position="162"/>
    </location>
</feature>
<dbReference type="HOGENOM" id="CLU_068508_0_0_9"/>
<comment type="catalytic activity">
    <reaction evidence="5">
        <text>dUTP + H2O = dUMP + diphosphate + H(+)</text>
        <dbReference type="Rhea" id="RHEA:10248"/>
        <dbReference type="ChEBI" id="CHEBI:15377"/>
        <dbReference type="ChEBI" id="CHEBI:15378"/>
        <dbReference type="ChEBI" id="CHEBI:33019"/>
        <dbReference type="ChEBI" id="CHEBI:61555"/>
        <dbReference type="ChEBI" id="CHEBI:246422"/>
        <dbReference type="EC" id="3.6.1.23"/>
    </reaction>
</comment>
<comment type="similarity">
    <text evidence="1">Belongs to the dUTPase family.</text>
</comment>
<dbReference type="GO" id="GO:0004170">
    <property type="term" value="F:dUTP diphosphatase activity"/>
    <property type="evidence" value="ECO:0007669"/>
    <property type="project" value="UniProtKB-EC"/>
</dbReference>
<keyword evidence="3" id="KW-0378">Hydrolase</keyword>
<dbReference type="InterPro" id="IPR033704">
    <property type="entry name" value="dUTPase_trimeric"/>
</dbReference>
<evidence type="ECO:0000256" key="4">
    <source>
        <dbReference type="ARBA" id="ARBA00023080"/>
    </source>
</evidence>
<dbReference type="eggNOG" id="COG0756">
    <property type="taxonomic scope" value="Bacteria"/>
</dbReference>
<dbReference type="GO" id="GO:0046081">
    <property type="term" value="P:dUTP catabolic process"/>
    <property type="evidence" value="ECO:0007669"/>
    <property type="project" value="InterPro"/>
</dbReference>
<dbReference type="InterPro" id="IPR029054">
    <property type="entry name" value="dUTPase-like"/>
</dbReference>
<keyword evidence="8" id="KW-1185">Reference proteome</keyword>
<dbReference type="Pfam" id="PF00692">
    <property type="entry name" value="dUTPase"/>
    <property type="match status" value="1"/>
</dbReference>
<dbReference type="PATRIC" id="fig|883113.3.peg.670"/>
<gene>
    <name evidence="7" type="ORF">HMPREF9708_00669</name>
</gene>
<dbReference type="SUPFAM" id="SSF51283">
    <property type="entry name" value="dUTPase-like"/>
    <property type="match status" value="1"/>
</dbReference>
<dbReference type="EMBL" id="AGEG01000006">
    <property type="protein sequence ID" value="EHR37490.1"/>
    <property type="molecule type" value="Genomic_DNA"/>
</dbReference>
<evidence type="ECO:0000256" key="2">
    <source>
        <dbReference type="ARBA" id="ARBA00012379"/>
    </source>
</evidence>
<keyword evidence="4" id="KW-0546">Nucleotide metabolism</keyword>
<proteinExistence type="inferred from homology"/>
<dbReference type="InterPro" id="IPR008181">
    <property type="entry name" value="dUTPase"/>
</dbReference>
<evidence type="ECO:0000313" key="8">
    <source>
        <dbReference type="Proteomes" id="UP000006190"/>
    </source>
</evidence>
<dbReference type="EC" id="3.6.1.23" evidence="2"/>
<dbReference type="PANTHER" id="PTHR11241">
    <property type="entry name" value="DEOXYURIDINE 5'-TRIPHOSPHATE NUCLEOTIDOHYDROLASE"/>
    <property type="match status" value="1"/>
</dbReference>
<dbReference type="STRING" id="883113.HMPREF9708_00669"/>
<protein>
    <recommendedName>
        <fullName evidence="2">dUTP diphosphatase</fullName>
        <ecNumber evidence="2">3.6.1.23</ecNumber>
    </recommendedName>
</protein>
<dbReference type="AlphaFoldDB" id="H3NII0"/>
<evidence type="ECO:0000256" key="5">
    <source>
        <dbReference type="ARBA" id="ARBA00047686"/>
    </source>
</evidence>
<dbReference type="RefSeq" id="WP_006308696.1">
    <property type="nucleotide sequence ID" value="NZ_JH601133.1"/>
</dbReference>
<dbReference type="OrthoDB" id="9809956at2"/>
<evidence type="ECO:0000313" key="7">
    <source>
        <dbReference type="EMBL" id="EHR37490.1"/>
    </source>
</evidence>
<organism evidence="7 8">
    <name type="scientific">Facklamia languida CCUG 37842</name>
    <dbReference type="NCBI Taxonomy" id="883113"/>
    <lineage>
        <taxon>Bacteria</taxon>
        <taxon>Bacillati</taxon>
        <taxon>Bacillota</taxon>
        <taxon>Bacilli</taxon>
        <taxon>Lactobacillales</taxon>
        <taxon>Aerococcaceae</taxon>
        <taxon>Facklamia</taxon>
    </lineage>
</organism>
<name>H3NII0_9LACT</name>
<accession>H3NII0</accession>
<reference evidence="7 8" key="1">
    <citation type="submission" date="2012-01" db="EMBL/GenBank/DDBJ databases">
        <title>The Genome Sequence of Facklamia languida CCUG 37842.</title>
        <authorList>
            <consortium name="The Broad Institute Genome Sequencing Platform"/>
            <person name="Earl A."/>
            <person name="Ward D."/>
            <person name="Feldgarden M."/>
            <person name="Gevers D."/>
            <person name="Huys G."/>
            <person name="Young S.K."/>
            <person name="Zeng Q."/>
            <person name="Gargeya S."/>
            <person name="Fitzgerald M."/>
            <person name="Haas B."/>
            <person name="Abouelleil A."/>
            <person name="Alvarado L."/>
            <person name="Arachchi H.M."/>
            <person name="Berlin A."/>
            <person name="Chapman S.B."/>
            <person name="Gearin G."/>
            <person name="Goldberg J."/>
            <person name="Griggs A."/>
            <person name="Gujja S."/>
            <person name="Hansen M."/>
            <person name="Heiman D."/>
            <person name="Howarth C."/>
            <person name="Larimer J."/>
            <person name="Lui A."/>
            <person name="MacDonald P.J.P."/>
            <person name="McCowen C."/>
            <person name="Montmayeur A."/>
            <person name="Murphy C."/>
            <person name="Neiman D."/>
            <person name="Pearson M."/>
            <person name="Priest M."/>
            <person name="Roberts A."/>
            <person name="Saif S."/>
            <person name="Shea T."/>
            <person name="Sisk P."/>
            <person name="Stolte C."/>
            <person name="Sykes S."/>
            <person name="Wortman J."/>
            <person name="Nusbaum C."/>
            <person name="Birren B."/>
        </authorList>
    </citation>
    <scope>NUCLEOTIDE SEQUENCE [LARGE SCALE GENOMIC DNA]</scope>
    <source>
        <strain evidence="7 8">CCUG 37842</strain>
    </source>
</reference>
<dbReference type="CDD" id="cd07557">
    <property type="entry name" value="trimeric_dUTPase"/>
    <property type="match status" value="1"/>
</dbReference>
<evidence type="ECO:0000259" key="6">
    <source>
        <dbReference type="Pfam" id="PF00692"/>
    </source>
</evidence>
<evidence type="ECO:0000256" key="1">
    <source>
        <dbReference type="ARBA" id="ARBA00006581"/>
    </source>
</evidence>
<comment type="caution">
    <text evidence="7">The sequence shown here is derived from an EMBL/GenBank/DDBJ whole genome shotgun (WGS) entry which is preliminary data.</text>
</comment>
<sequence length="189" mass="21371">MTQDSLRGFQVIQAYQDQAIRLPQRQTPHSAGYDLEAAETVILPSFWKRTIRHYFHVLKGTLTGESDNEGDLGALWQATLVPTGLKAYMQENEYLKIVNRSSGSYKHQTTLPNGIGIIDADYYDNPNNEGHIYVQLINYGLKDRTIHKGERIAQGIFTQYLLVDGDQARVTPRRGGFGSSDRDPLERSL</sequence>
<dbReference type="Proteomes" id="UP000006190">
    <property type="component" value="Unassembled WGS sequence"/>
</dbReference>
<dbReference type="Gene3D" id="2.70.40.10">
    <property type="match status" value="1"/>
</dbReference>
<dbReference type="GO" id="GO:0006226">
    <property type="term" value="P:dUMP biosynthetic process"/>
    <property type="evidence" value="ECO:0007669"/>
    <property type="project" value="InterPro"/>
</dbReference>
<evidence type="ECO:0000256" key="3">
    <source>
        <dbReference type="ARBA" id="ARBA00022801"/>
    </source>
</evidence>